<feature type="domain" description="DUF7778" evidence="1">
    <location>
        <begin position="17"/>
        <end position="137"/>
    </location>
</feature>
<protein>
    <recommendedName>
        <fullName evidence="1">DUF7778 domain-containing protein</fullName>
    </recommendedName>
</protein>
<evidence type="ECO:0000313" key="2">
    <source>
        <dbReference type="EMBL" id="TKR80650.1"/>
    </source>
</evidence>
<organism evidence="2 3">
    <name type="scientific">Steinernema carpocapsae</name>
    <name type="common">Entomopathogenic nematode</name>
    <dbReference type="NCBI Taxonomy" id="34508"/>
    <lineage>
        <taxon>Eukaryota</taxon>
        <taxon>Metazoa</taxon>
        <taxon>Ecdysozoa</taxon>
        <taxon>Nematoda</taxon>
        <taxon>Chromadorea</taxon>
        <taxon>Rhabditida</taxon>
        <taxon>Tylenchina</taxon>
        <taxon>Panagrolaimomorpha</taxon>
        <taxon>Strongyloidoidea</taxon>
        <taxon>Steinernematidae</taxon>
        <taxon>Steinernema</taxon>
    </lineage>
</organism>
<dbReference type="EMBL" id="AZBU02000004">
    <property type="protein sequence ID" value="TKR80650.1"/>
    <property type="molecule type" value="Genomic_DNA"/>
</dbReference>
<dbReference type="InterPro" id="IPR056680">
    <property type="entry name" value="DUF7778"/>
</dbReference>
<comment type="caution">
    <text evidence="2">The sequence shown here is derived from an EMBL/GenBank/DDBJ whole genome shotgun (WGS) entry which is preliminary data.</text>
</comment>
<gene>
    <name evidence="2" type="ORF">L596_014690</name>
</gene>
<sequence length="203" mass="23583">MFLPRNFFFEDSSNLFKPQALPFCSEWRFDASTTIYEMVSVQRSLKFFEEDAEEKFCVLVGRFFIIYEDFESGSIIDLQRITSLKVKHKLPTALTKSYNQISIIHSTGVKVAMIFDGCANESLRRWVQPLKDAVYRTLKEDMSDGSFLDIATTNRETHLRLRESHDLSFYSDATPKKPLLKRVKRAVSKKFKNNIMDANLTLP</sequence>
<accession>A0A4U5NDG3</accession>
<keyword evidence="3" id="KW-1185">Reference proteome</keyword>
<dbReference type="Pfam" id="PF24998">
    <property type="entry name" value="DUF7778"/>
    <property type="match status" value="1"/>
</dbReference>
<evidence type="ECO:0000259" key="1">
    <source>
        <dbReference type="Pfam" id="PF24998"/>
    </source>
</evidence>
<name>A0A4U5NDG3_STECR</name>
<dbReference type="Proteomes" id="UP000298663">
    <property type="component" value="Unassembled WGS sequence"/>
</dbReference>
<reference evidence="2 3" key="2">
    <citation type="journal article" date="2019" name="G3 (Bethesda)">
        <title>Hybrid Assembly of the Genome of the Entomopathogenic Nematode Steinernema carpocapsae Identifies the X-Chromosome.</title>
        <authorList>
            <person name="Serra L."/>
            <person name="Macchietto M."/>
            <person name="Macias-Munoz A."/>
            <person name="McGill C.J."/>
            <person name="Rodriguez I.M."/>
            <person name="Rodriguez B."/>
            <person name="Murad R."/>
            <person name="Mortazavi A."/>
        </authorList>
    </citation>
    <scope>NUCLEOTIDE SEQUENCE [LARGE SCALE GENOMIC DNA]</scope>
    <source>
        <strain evidence="2 3">ALL</strain>
    </source>
</reference>
<dbReference type="AlphaFoldDB" id="A0A4U5NDG3"/>
<reference evidence="2 3" key="1">
    <citation type="journal article" date="2015" name="Genome Biol.">
        <title>Comparative genomics of Steinernema reveals deeply conserved gene regulatory networks.</title>
        <authorList>
            <person name="Dillman A.R."/>
            <person name="Macchietto M."/>
            <person name="Porter C.F."/>
            <person name="Rogers A."/>
            <person name="Williams B."/>
            <person name="Antoshechkin I."/>
            <person name="Lee M.M."/>
            <person name="Goodwin Z."/>
            <person name="Lu X."/>
            <person name="Lewis E.E."/>
            <person name="Goodrich-Blair H."/>
            <person name="Stock S.P."/>
            <person name="Adams B.J."/>
            <person name="Sternberg P.W."/>
            <person name="Mortazavi A."/>
        </authorList>
    </citation>
    <scope>NUCLEOTIDE SEQUENCE [LARGE SCALE GENOMIC DNA]</scope>
    <source>
        <strain evidence="2 3">ALL</strain>
    </source>
</reference>
<proteinExistence type="predicted"/>
<evidence type="ECO:0000313" key="3">
    <source>
        <dbReference type="Proteomes" id="UP000298663"/>
    </source>
</evidence>